<dbReference type="EMBL" id="JAPDDP010000016">
    <property type="protein sequence ID" value="MDA0180823.1"/>
    <property type="molecule type" value="Genomic_DNA"/>
</dbReference>
<evidence type="ECO:0000313" key="9">
    <source>
        <dbReference type="EMBL" id="MDA0180823.1"/>
    </source>
</evidence>
<evidence type="ECO:0000256" key="4">
    <source>
        <dbReference type="ARBA" id="ARBA00022475"/>
    </source>
</evidence>
<comment type="similarity">
    <text evidence="2">Belongs to the autoinducer-2 exporter (AI-2E) (TC 2.A.86) family.</text>
</comment>
<sequence length="386" mass="41727">MGVPLDPPKRREEPPTVRVEPAFSPRIIIRTLFIVVFFALALWLVFLLRKPISWVLIAVFLAVALSGPVNWLDQWMKRGFAITIVYLALLLIPIGIASIIVPPLVTQGNNLIQNLPTYAQDAQEFVEGNSRLRSLEEDYNITEKLQEEAEKLPARIGDAANVLGDIGLGVVNSLFALFTILVLTAFLLGSGRGWVERAIELQPPARSARMSKALGHMGKAVGAYVGGVLAQATVAAVSAYIVLIILDVPFAAALAIIIFFADLVPLIGATIGAVLVGVVTVFADFPTATIVWAIYSIIYQQVENTLIQPQIQKRAVNVHPFIVLVAVLFGSTLLGVLGALVAIPVAASVQIAIREWWDYRHERHRAELTAGAVPPGDITPPKPAPA</sequence>
<feature type="transmembrane region" description="Helical" evidence="8">
    <location>
        <begin position="273"/>
        <end position="298"/>
    </location>
</feature>
<feature type="transmembrane region" description="Helical" evidence="8">
    <location>
        <begin position="27"/>
        <end position="46"/>
    </location>
</feature>
<evidence type="ECO:0000256" key="8">
    <source>
        <dbReference type="SAM" id="Phobius"/>
    </source>
</evidence>
<dbReference type="RefSeq" id="WP_270025133.1">
    <property type="nucleotide sequence ID" value="NZ_JAPDDP010000016.1"/>
</dbReference>
<keyword evidence="6 8" id="KW-1133">Transmembrane helix</keyword>
<evidence type="ECO:0000256" key="2">
    <source>
        <dbReference type="ARBA" id="ARBA00009773"/>
    </source>
</evidence>
<protein>
    <submittedName>
        <fullName evidence="9">AI-2E family transporter</fullName>
    </submittedName>
</protein>
<dbReference type="GO" id="GO:0055085">
    <property type="term" value="P:transmembrane transport"/>
    <property type="evidence" value="ECO:0007669"/>
    <property type="project" value="TreeGrafter"/>
</dbReference>
<evidence type="ECO:0000256" key="3">
    <source>
        <dbReference type="ARBA" id="ARBA00022448"/>
    </source>
</evidence>
<accession>A0A9X3N6T4</accession>
<keyword evidence="3" id="KW-0813">Transport</keyword>
<dbReference type="GO" id="GO:0005886">
    <property type="term" value="C:plasma membrane"/>
    <property type="evidence" value="ECO:0007669"/>
    <property type="project" value="UniProtKB-SubCell"/>
</dbReference>
<keyword evidence="4" id="KW-1003">Cell membrane</keyword>
<feature type="transmembrane region" description="Helical" evidence="8">
    <location>
        <begin position="174"/>
        <end position="195"/>
    </location>
</feature>
<proteinExistence type="inferred from homology"/>
<name>A0A9X3N6T4_9ACTN</name>
<reference evidence="9" key="1">
    <citation type="submission" date="2022-10" db="EMBL/GenBank/DDBJ databases">
        <title>The WGS of Solirubrobacter phytolaccae KCTC 29190.</title>
        <authorList>
            <person name="Jiang Z."/>
        </authorList>
    </citation>
    <scope>NUCLEOTIDE SEQUENCE</scope>
    <source>
        <strain evidence="9">KCTC 29190</strain>
    </source>
</reference>
<dbReference type="Pfam" id="PF01594">
    <property type="entry name" value="AI-2E_transport"/>
    <property type="match status" value="1"/>
</dbReference>
<keyword evidence="5 8" id="KW-0812">Transmembrane</keyword>
<evidence type="ECO:0000256" key="1">
    <source>
        <dbReference type="ARBA" id="ARBA00004651"/>
    </source>
</evidence>
<feature type="transmembrane region" description="Helical" evidence="8">
    <location>
        <begin position="84"/>
        <end position="105"/>
    </location>
</feature>
<evidence type="ECO:0000313" key="10">
    <source>
        <dbReference type="Proteomes" id="UP001147653"/>
    </source>
</evidence>
<dbReference type="InterPro" id="IPR002549">
    <property type="entry name" value="AI-2E-like"/>
</dbReference>
<dbReference type="PANTHER" id="PTHR21716:SF53">
    <property type="entry name" value="PERMEASE PERM-RELATED"/>
    <property type="match status" value="1"/>
</dbReference>
<comment type="caution">
    <text evidence="9">The sequence shown here is derived from an EMBL/GenBank/DDBJ whole genome shotgun (WGS) entry which is preliminary data.</text>
</comment>
<keyword evidence="7 8" id="KW-0472">Membrane</keyword>
<dbReference type="PANTHER" id="PTHR21716">
    <property type="entry name" value="TRANSMEMBRANE PROTEIN"/>
    <property type="match status" value="1"/>
</dbReference>
<organism evidence="9 10">
    <name type="scientific">Solirubrobacter phytolaccae</name>
    <dbReference type="NCBI Taxonomy" id="1404360"/>
    <lineage>
        <taxon>Bacteria</taxon>
        <taxon>Bacillati</taxon>
        <taxon>Actinomycetota</taxon>
        <taxon>Thermoleophilia</taxon>
        <taxon>Solirubrobacterales</taxon>
        <taxon>Solirubrobacteraceae</taxon>
        <taxon>Solirubrobacter</taxon>
    </lineage>
</organism>
<feature type="transmembrane region" description="Helical" evidence="8">
    <location>
        <begin position="216"/>
        <end position="234"/>
    </location>
</feature>
<evidence type="ECO:0000256" key="7">
    <source>
        <dbReference type="ARBA" id="ARBA00023136"/>
    </source>
</evidence>
<keyword evidence="10" id="KW-1185">Reference proteome</keyword>
<feature type="transmembrane region" description="Helical" evidence="8">
    <location>
        <begin position="240"/>
        <end position="261"/>
    </location>
</feature>
<comment type="subcellular location">
    <subcellularLocation>
        <location evidence="1">Cell membrane</location>
        <topology evidence="1">Multi-pass membrane protein</topology>
    </subcellularLocation>
</comment>
<feature type="transmembrane region" description="Helical" evidence="8">
    <location>
        <begin position="52"/>
        <end position="72"/>
    </location>
</feature>
<dbReference type="AlphaFoldDB" id="A0A9X3N6T4"/>
<gene>
    <name evidence="9" type="ORF">OJ997_11010</name>
</gene>
<feature type="transmembrane region" description="Helical" evidence="8">
    <location>
        <begin position="318"/>
        <end position="347"/>
    </location>
</feature>
<dbReference type="Proteomes" id="UP001147653">
    <property type="component" value="Unassembled WGS sequence"/>
</dbReference>
<evidence type="ECO:0000256" key="6">
    <source>
        <dbReference type="ARBA" id="ARBA00022989"/>
    </source>
</evidence>
<evidence type="ECO:0000256" key="5">
    <source>
        <dbReference type="ARBA" id="ARBA00022692"/>
    </source>
</evidence>